<feature type="compositionally biased region" description="Polar residues" evidence="9">
    <location>
        <begin position="1"/>
        <end position="16"/>
    </location>
</feature>
<dbReference type="InterPro" id="IPR009057">
    <property type="entry name" value="Homeodomain-like_sf"/>
</dbReference>
<gene>
    <name evidence="11" type="ORF">WICPIJ_008629</name>
</gene>
<dbReference type="GO" id="GO:0000812">
    <property type="term" value="C:Swr1 complex"/>
    <property type="evidence" value="ECO:0007669"/>
    <property type="project" value="TreeGrafter"/>
</dbReference>
<evidence type="ECO:0000256" key="4">
    <source>
        <dbReference type="ARBA" id="ARBA00022853"/>
    </source>
</evidence>
<reference evidence="11" key="2">
    <citation type="submission" date="2021-01" db="EMBL/GenBank/DDBJ databases">
        <authorList>
            <person name="Schikora-Tamarit M.A."/>
        </authorList>
    </citation>
    <scope>NUCLEOTIDE SEQUENCE</scope>
    <source>
        <strain evidence="11">CBS2887</strain>
    </source>
</reference>
<organism evidence="11 12">
    <name type="scientific">Wickerhamomyces pijperi</name>
    <name type="common">Yeast</name>
    <name type="synonym">Pichia pijperi</name>
    <dbReference type="NCBI Taxonomy" id="599730"/>
    <lineage>
        <taxon>Eukaryota</taxon>
        <taxon>Fungi</taxon>
        <taxon>Dikarya</taxon>
        <taxon>Ascomycota</taxon>
        <taxon>Saccharomycotina</taxon>
        <taxon>Saccharomycetes</taxon>
        <taxon>Phaffomycetales</taxon>
        <taxon>Wickerhamomycetaceae</taxon>
        <taxon>Wickerhamomyces</taxon>
    </lineage>
</organism>
<name>A0A9P8PY47_WICPI</name>
<comment type="similarity">
    <text evidence="2">Belongs to the SWC4 family.</text>
</comment>
<evidence type="ECO:0000256" key="9">
    <source>
        <dbReference type="SAM" id="MobiDB-lite"/>
    </source>
</evidence>
<evidence type="ECO:0000256" key="6">
    <source>
        <dbReference type="ARBA" id="ARBA00023163"/>
    </source>
</evidence>
<dbReference type="GO" id="GO:0006338">
    <property type="term" value="P:chromatin remodeling"/>
    <property type="evidence" value="ECO:0007669"/>
    <property type="project" value="InterPro"/>
</dbReference>
<feature type="domain" description="DAMP1 SANT/Myb-like" evidence="10">
    <location>
        <begin position="125"/>
        <end position="189"/>
    </location>
</feature>
<dbReference type="PANTHER" id="PTHR12855:SF10">
    <property type="entry name" value="DNA METHYLTRANSFERASE 1-ASSOCIATED PROTEIN 1"/>
    <property type="match status" value="1"/>
</dbReference>
<dbReference type="InterPro" id="IPR032563">
    <property type="entry name" value="DAMP1_SANT-like"/>
</dbReference>
<evidence type="ECO:0000313" key="11">
    <source>
        <dbReference type="EMBL" id="KAH3679379.1"/>
    </source>
</evidence>
<feature type="region of interest" description="Disordered" evidence="9">
    <location>
        <begin position="1"/>
        <end position="55"/>
    </location>
</feature>
<evidence type="ECO:0000256" key="5">
    <source>
        <dbReference type="ARBA" id="ARBA00023015"/>
    </source>
</evidence>
<dbReference type="GO" id="GO:0003714">
    <property type="term" value="F:transcription corepressor activity"/>
    <property type="evidence" value="ECO:0007669"/>
    <property type="project" value="TreeGrafter"/>
</dbReference>
<dbReference type="GO" id="GO:0035267">
    <property type="term" value="C:NuA4 histone acetyltransferase complex"/>
    <property type="evidence" value="ECO:0007669"/>
    <property type="project" value="InterPro"/>
</dbReference>
<dbReference type="GO" id="GO:0000122">
    <property type="term" value="P:negative regulation of transcription by RNA polymerase II"/>
    <property type="evidence" value="ECO:0007669"/>
    <property type="project" value="TreeGrafter"/>
</dbReference>
<proteinExistence type="inferred from homology"/>
<keyword evidence="5" id="KW-0805">Transcription regulation</keyword>
<dbReference type="Proteomes" id="UP000774326">
    <property type="component" value="Unassembled WGS sequence"/>
</dbReference>
<dbReference type="GO" id="GO:0006281">
    <property type="term" value="P:DNA repair"/>
    <property type="evidence" value="ECO:0007669"/>
    <property type="project" value="InterPro"/>
</dbReference>
<dbReference type="EMBL" id="JAEUBG010004945">
    <property type="protein sequence ID" value="KAH3679379.1"/>
    <property type="molecule type" value="Genomic_DNA"/>
</dbReference>
<feature type="domain" description="DAMP1 SANT/Myb-like" evidence="10">
    <location>
        <begin position="198"/>
        <end position="247"/>
    </location>
</feature>
<feature type="compositionally biased region" description="Low complexity" evidence="9">
    <location>
        <begin position="380"/>
        <end position="399"/>
    </location>
</feature>
<protein>
    <recommendedName>
        <fullName evidence="3">SWR1-complex protein 4</fullName>
    </recommendedName>
</protein>
<evidence type="ECO:0000256" key="2">
    <source>
        <dbReference type="ARBA" id="ARBA00006918"/>
    </source>
</evidence>
<dbReference type="SUPFAM" id="SSF46689">
    <property type="entry name" value="Homeodomain-like"/>
    <property type="match status" value="1"/>
</dbReference>
<evidence type="ECO:0000313" key="12">
    <source>
        <dbReference type="Proteomes" id="UP000774326"/>
    </source>
</evidence>
<evidence type="ECO:0000259" key="10">
    <source>
        <dbReference type="Pfam" id="PF16282"/>
    </source>
</evidence>
<evidence type="ECO:0000256" key="7">
    <source>
        <dbReference type="ARBA" id="ARBA00023242"/>
    </source>
</evidence>
<keyword evidence="12" id="KW-1185">Reference proteome</keyword>
<comment type="subcellular location">
    <subcellularLocation>
        <location evidence="1">Nucleus</location>
    </subcellularLocation>
</comment>
<keyword evidence="7" id="KW-0539">Nucleus</keyword>
<feature type="compositionally biased region" description="Low complexity" evidence="9">
    <location>
        <begin position="32"/>
        <end position="52"/>
    </location>
</feature>
<evidence type="ECO:0000256" key="8">
    <source>
        <dbReference type="ARBA" id="ARBA00025264"/>
    </source>
</evidence>
<keyword evidence="4" id="KW-0156">Chromatin regulator</keyword>
<dbReference type="Gene3D" id="1.10.10.60">
    <property type="entry name" value="Homeodomain-like"/>
    <property type="match status" value="2"/>
</dbReference>
<dbReference type="OrthoDB" id="19740at2759"/>
<feature type="region of interest" description="Disordered" evidence="9">
    <location>
        <begin position="380"/>
        <end position="408"/>
    </location>
</feature>
<comment type="caution">
    <text evidence="11">The sequence shown here is derived from an EMBL/GenBank/DDBJ whole genome shotgun (WGS) entry which is preliminary data.</text>
</comment>
<evidence type="ECO:0000256" key="1">
    <source>
        <dbReference type="ARBA" id="ARBA00004123"/>
    </source>
</evidence>
<dbReference type="Pfam" id="PF16282">
    <property type="entry name" value="SANT_DAMP1_like"/>
    <property type="match status" value="2"/>
</dbReference>
<dbReference type="AlphaFoldDB" id="A0A9P8PY47"/>
<comment type="function">
    <text evidence="8">Component of the SWR1 complex which mediates the ATP-dependent exchange of histone H2A for the H2A variant HZT1 leading to transcriptional regulation of selected genes by chromatin remodeling. Component of the NuA4 histone acetyltransferase complex which is involved in transcriptional activation of selected genes principally by acetylation of nucleosomal histone H4 and H2A. The NuA4 complex is also involved in DNA repair.</text>
</comment>
<evidence type="ECO:0000256" key="3">
    <source>
        <dbReference type="ARBA" id="ARBA00019132"/>
    </source>
</evidence>
<dbReference type="InterPro" id="IPR027109">
    <property type="entry name" value="Swc4/Dmap1"/>
</dbReference>
<reference evidence="11" key="1">
    <citation type="journal article" date="2021" name="Open Biol.">
        <title>Shared evolutionary footprints suggest mitochondrial oxidative damage underlies multiple complex I losses in fungi.</title>
        <authorList>
            <person name="Schikora-Tamarit M.A."/>
            <person name="Marcet-Houben M."/>
            <person name="Nosek J."/>
            <person name="Gabaldon T."/>
        </authorList>
    </citation>
    <scope>NUCLEOTIDE SEQUENCE</scope>
    <source>
        <strain evidence="11">CBS2887</strain>
    </source>
</reference>
<sequence length="505" mass="57584">MSSSDILDVLNIQSGSKSDEPSAKRQKLNSVSGSSTTTTTTSTTTTTGATDSSDFKGTGISRELYQLLGQNTPPILLKQQSKFKDKALDKVTPWHWAKFQNKSRKDGLNLRHWNKGSDALNTAAYKFEKYNTKGYDVPSFTKEDYEEFLAENDKEEEETGETEETEAAWGYEETQYLFHLVQVYDLNWIEEETGETEAAWGYEETQYLFHLVQVYDLNWIVLYDRYKYQGRRLEDLKERFYTVCQRILIHRNEKSSTNANSNLITNLNYNKAKELERKEYLERLLARTPAEIAEEESLLIEAKKYEIAAKKTIAERAQLLQLLDSPVSSSASIEQYLTSQGLTQLYNTLMTTKSKRKQTDNVPENPLTALNERLKLTPQQVQSQQSQQQAATQAASSVPHAHAQRKVNPLSTLLSKNLTKKEEQQYGIQIHTEKLPQGVYLRSSKIPQFKTSIQAKINTSLAELGVGVKPTMPTAIVMSRYEELVKNLGLVLELKRQVDKLESGR</sequence>
<accession>A0A9P8PY47</accession>
<dbReference type="PANTHER" id="PTHR12855">
    <property type="entry name" value="DNA METHYLTRANSFERASE 1-ASSOCIATED PROTEIN 1 FAMILY MEMBER"/>
    <property type="match status" value="1"/>
</dbReference>
<keyword evidence="6" id="KW-0804">Transcription</keyword>